<evidence type="ECO:0000313" key="3">
    <source>
        <dbReference type="Proteomes" id="UP000266188"/>
    </source>
</evidence>
<dbReference type="InterPro" id="IPR041698">
    <property type="entry name" value="Methyltransf_25"/>
</dbReference>
<protein>
    <recommendedName>
        <fullName evidence="1">Methyltransferase domain-containing protein</fullName>
    </recommendedName>
</protein>
<keyword evidence="3" id="KW-1185">Reference proteome</keyword>
<dbReference type="CDD" id="cd02440">
    <property type="entry name" value="AdoMet_MTases"/>
    <property type="match status" value="1"/>
</dbReference>
<organism evidence="2 3">
    <name type="scientific">Aspergillus sclerotialis</name>
    <dbReference type="NCBI Taxonomy" id="2070753"/>
    <lineage>
        <taxon>Eukaryota</taxon>
        <taxon>Fungi</taxon>
        <taxon>Dikarya</taxon>
        <taxon>Ascomycota</taxon>
        <taxon>Pezizomycotina</taxon>
        <taxon>Eurotiomycetes</taxon>
        <taxon>Eurotiomycetidae</taxon>
        <taxon>Eurotiales</taxon>
        <taxon>Aspergillaceae</taxon>
        <taxon>Aspergillus</taxon>
        <taxon>Aspergillus subgen. Polypaecilum</taxon>
    </lineage>
</organism>
<dbReference type="AlphaFoldDB" id="A0A3A2ZLK1"/>
<dbReference type="OrthoDB" id="5339271at2759"/>
<dbReference type="Proteomes" id="UP000266188">
    <property type="component" value="Unassembled WGS sequence"/>
</dbReference>
<proteinExistence type="predicted"/>
<evidence type="ECO:0000259" key="1">
    <source>
        <dbReference type="Pfam" id="PF13649"/>
    </source>
</evidence>
<feature type="domain" description="Methyltransferase" evidence="1">
    <location>
        <begin position="51"/>
        <end position="160"/>
    </location>
</feature>
<reference evidence="3" key="1">
    <citation type="submission" date="2017-02" db="EMBL/GenBank/DDBJ databases">
        <authorList>
            <person name="Tafer H."/>
            <person name="Lopandic K."/>
        </authorList>
    </citation>
    <scope>NUCLEOTIDE SEQUENCE [LARGE SCALE GENOMIC DNA]</scope>
    <source>
        <strain evidence="3">CBS 366.77</strain>
    </source>
</reference>
<sequence length="282" mass="31506">MSHSTTNPYETNYQAEYYDLSMVPKITGDGPVYWDALRNMRDRRQGSICRVLDIGTGTGRVIRGLAVSLKQSGEDPANIEFIGLDLEQAMVDRAAAMPIESLSNDQVFWIQGSAVDLDAAVPASHRPIDLLIFSFSSISHLHEPGQVGRFFREVAKVLRPRTGRAMVSIHDDTLLNNPNPQVILIQTDKPSETPSKAFPNVVYQMVDTGCDVDGNVHTYKWTVTVVERSNGQERVLETSNSEMKVRMWEAEELPAIATGQGLQNVDRIRNEHETVYVFAVDE</sequence>
<name>A0A3A2ZLK1_9EURO</name>
<dbReference type="Gene3D" id="3.40.50.150">
    <property type="entry name" value="Vaccinia Virus protein VP39"/>
    <property type="match status" value="1"/>
</dbReference>
<evidence type="ECO:0000313" key="2">
    <source>
        <dbReference type="EMBL" id="RJE23173.1"/>
    </source>
</evidence>
<accession>A0A3A2ZLK1</accession>
<comment type="caution">
    <text evidence="2">The sequence shown here is derived from an EMBL/GenBank/DDBJ whole genome shotgun (WGS) entry which is preliminary data.</text>
</comment>
<dbReference type="Pfam" id="PF13649">
    <property type="entry name" value="Methyltransf_25"/>
    <property type="match status" value="1"/>
</dbReference>
<dbReference type="SUPFAM" id="SSF53335">
    <property type="entry name" value="S-adenosyl-L-methionine-dependent methyltransferases"/>
    <property type="match status" value="1"/>
</dbReference>
<gene>
    <name evidence="2" type="ORF">PHISCL_04480</name>
</gene>
<dbReference type="InterPro" id="IPR029063">
    <property type="entry name" value="SAM-dependent_MTases_sf"/>
</dbReference>
<dbReference type="EMBL" id="MVGC01000132">
    <property type="protein sequence ID" value="RJE23173.1"/>
    <property type="molecule type" value="Genomic_DNA"/>
</dbReference>